<dbReference type="PROSITE" id="PS50181">
    <property type="entry name" value="FBOX"/>
    <property type="match status" value="1"/>
</dbReference>
<gene>
    <name evidence="2" type="ORF">BJG266_LOCUS7115</name>
    <name evidence="3" type="ORF">QVE165_LOCUS11784</name>
</gene>
<dbReference type="Proteomes" id="UP000663832">
    <property type="component" value="Unassembled WGS sequence"/>
</dbReference>
<feature type="domain" description="F-box" evidence="1">
    <location>
        <begin position="20"/>
        <end position="69"/>
    </location>
</feature>
<name>A0A813V4L3_9BILA</name>
<evidence type="ECO:0000313" key="4">
    <source>
        <dbReference type="Proteomes" id="UP000663832"/>
    </source>
</evidence>
<dbReference type="InterPro" id="IPR036047">
    <property type="entry name" value="F-box-like_dom_sf"/>
</dbReference>
<dbReference type="SUPFAM" id="SSF81383">
    <property type="entry name" value="F-box domain"/>
    <property type="match status" value="1"/>
</dbReference>
<evidence type="ECO:0000313" key="2">
    <source>
        <dbReference type="EMBL" id="CAF0837237.1"/>
    </source>
</evidence>
<dbReference type="Proteomes" id="UP000663877">
    <property type="component" value="Unassembled WGS sequence"/>
</dbReference>
<dbReference type="EMBL" id="CAJNOI010000021">
    <property type="protein sequence ID" value="CAF0837237.1"/>
    <property type="molecule type" value="Genomic_DNA"/>
</dbReference>
<evidence type="ECO:0000313" key="5">
    <source>
        <dbReference type="Proteomes" id="UP000663877"/>
    </source>
</evidence>
<dbReference type="InterPro" id="IPR001810">
    <property type="entry name" value="F-box_dom"/>
</dbReference>
<sequence>MHEVSVVYPLIMIQIMNNPLSRLECLPNEILMYIFQYFDARDLFRAFYNLNYHFNTLLQSLNYLSFTLLKYKSIEINDYIIFTSYIYTLTIYNTVDIDLNNFTNLHRLNLIEPTSNQLKQIVFSTLPYLEHLTIGYEHYLYIDYIPEICQKIFSNGFPCLKSCSLFEPRILDIISDLTQSTQITILKMDMIDMLTYTDILTLCPNLYFFQFTINHREQEEFNPIKLHFNLKQIIIRFQSLIHTFSDYIMNYYLSCVPNLEQLTINELNYEVNINDYLNYHWFARSIHTYLLKLHRFKYYLSILDIKNIKKDNINHMKINFKHIHKNLYQSYLILN</sequence>
<reference evidence="2" key="1">
    <citation type="submission" date="2021-02" db="EMBL/GenBank/DDBJ databases">
        <authorList>
            <person name="Nowell W R."/>
        </authorList>
    </citation>
    <scope>NUCLEOTIDE SEQUENCE</scope>
</reference>
<evidence type="ECO:0000259" key="1">
    <source>
        <dbReference type="PROSITE" id="PS50181"/>
    </source>
</evidence>
<dbReference type="CDD" id="cd09917">
    <property type="entry name" value="F-box_SF"/>
    <property type="match status" value="1"/>
</dbReference>
<dbReference type="AlphaFoldDB" id="A0A813V4L3"/>
<evidence type="ECO:0000313" key="3">
    <source>
        <dbReference type="EMBL" id="CAF0943272.1"/>
    </source>
</evidence>
<dbReference type="Pfam" id="PF00646">
    <property type="entry name" value="F-box"/>
    <property type="match status" value="1"/>
</dbReference>
<dbReference type="OrthoDB" id="5345779at2759"/>
<protein>
    <recommendedName>
        <fullName evidence="1">F-box domain-containing protein</fullName>
    </recommendedName>
</protein>
<accession>A0A813V4L3</accession>
<comment type="caution">
    <text evidence="2">The sequence shown here is derived from an EMBL/GenBank/DDBJ whole genome shotgun (WGS) entry which is preliminary data.</text>
</comment>
<keyword evidence="4" id="KW-1185">Reference proteome</keyword>
<proteinExistence type="predicted"/>
<dbReference type="EMBL" id="CAJNOM010000057">
    <property type="protein sequence ID" value="CAF0943272.1"/>
    <property type="molecule type" value="Genomic_DNA"/>
</dbReference>
<organism evidence="2 5">
    <name type="scientific">Adineta steineri</name>
    <dbReference type="NCBI Taxonomy" id="433720"/>
    <lineage>
        <taxon>Eukaryota</taxon>
        <taxon>Metazoa</taxon>
        <taxon>Spiralia</taxon>
        <taxon>Gnathifera</taxon>
        <taxon>Rotifera</taxon>
        <taxon>Eurotatoria</taxon>
        <taxon>Bdelloidea</taxon>
        <taxon>Adinetida</taxon>
        <taxon>Adinetidae</taxon>
        <taxon>Adineta</taxon>
    </lineage>
</organism>